<evidence type="ECO:0000256" key="1">
    <source>
        <dbReference type="ARBA" id="ARBA00022729"/>
    </source>
</evidence>
<dbReference type="AlphaFoldDB" id="A0A4U8WBM0"/>
<proteinExistence type="predicted"/>
<protein>
    <submittedName>
        <fullName evidence="4">Por secretion system C-terminal sorting domain</fullName>
    </submittedName>
</protein>
<evidence type="ECO:0000256" key="2">
    <source>
        <dbReference type="SAM" id="SignalP"/>
    </source>
</evidence>
<gene>
    <name evidence="4" type="ORF">NCTC12078_00857</name>
</gene>
<dbReference type="Gene3D" id="3.80.10.10">
    <property type="entry name" value="Ribonuclease Inhibitor"/>
    <property type="match status" value="1"/>
</dbReference>
<evidence type="ECO:0000259" key="3">
    <source>
        <dbReference type="Pfam" id="PF18962"/>
    </source>
</evidence>
<dbReference type="NCBIfam" id="TIGR04183">
    <property type="entry name" value="Por_Secre_tail"/>
    <property type="match status" value="1"/>
</dbReference>
<dbReference type="InterPro" id="IPR032675">
    <property type="entry name" value="LRR_dom_sf"/>
</dbReference>
<dbReference type="KEGG" id="ctai:NCTC12078_00857"/>
<feature type="chain" id="PRO_5020494183" evidence="2">
    <location>
        <begin position="19"/>
        <end position="416"/>
    </location>
</feature>
<dbReference type="Proteomes" id="UP000290013">
    <property type="component" value="Chromosome"/>
</dbReference>
<evidence type="ECO:0000313" key="5">
    <source>
        <dbReference type="Proteomes" id="UP000290013"/>
    </source>
</evidence>
<sequence>MKKNYFFILLLLFSLFQAQIVNIPDANFKAKLLSANTSNGIAKNSNGQNIILDANSNGEIETTEALNVYRLEFYSSNISNITGITNFTNLTHLKMGFIDATTVNLNGLNNLQVIDMSNFNALSTLNISNFSNLQSFKITYSFNLNTLTLQNLPVLSQLTINTNSSLNNLTISNFPVLAVINCTSNNALTNLIIQNCSAVTSLDLGNNSLSTLQLNTLPLLQNLVLNHNELTTLDVANFSNLQSLSAVGNFLTSADLNANPLLHTVYLSENQLQNVKIKNGGQNFPSTFHIFNNTPFQYLCCDAEDIAIATSKINQQGYTSVIVDSSCAVTPPILSVAETPGKSGQVSFYPNPVNEVLFIKSDEKVVKTEIYDSAGRVIMTTGIKDNSLNVSPLSKGNYIIKIYFKDKTATQKFIKI</sequence>
<dbReference type="EMBL" id="LR215974">
    <property type="protein sequence ID" value="VFB02876.1"/>
    <property type="molecule type" value="Genomic_DNA"/>
</dbReference>
<dbReference type="RefSeq" id="WP_130913612.1">
    <property type="nucleotide sequence ID" value="NZ_LR215974.1"/>
</dbReference>
<evidence type="ECO:0000313" key="4">
    <source>
        <dbReference type="EMBL" id="VFB02876.1"/>
    </source>
</evidence>
<feature type="signal peptide" evidence="2">
    <location>
        <begin position="1"/>
        <end position="18"/>
    </location>
</feature>
<feature type="domain" description="Secretion system C-terminal sorting" evidence="3">
    <location>
        <begin position="349"/>
        <end position="414"/>
    </location>
</feature>
<reference evidence="4 5" key="1">
    <citation type="submission" date="2019-02" db="EMBL/GenBank/DDBJ databases">
        <authorList>
            <consortium name="Pathogen Informatics"/>
        </authorList>
    </citation>
    <scope>NUCLEOTIDE SEQUENCE [LARGE SCALE GENOMIC DNA]</scope>
    <source>
        <strain evidence="4 5">3012STDY6944375</strain>
    </source>
</reference>
<organism evidence="4 5">
    <name type="scientific">Chryseobacterium taihuense</name>
    <dbReference type="NCBI Taxonomy" id="1141221"/>
    <lineage>
        <taxon>Bacteria</taxon>
        <taxon>Pseudomonadati</taxon>
        <taxon>Bacteroidota</taxon>
        <taxon>Flavobacteriia</taxon>
        <taxon>Flavobacteriales</taxon>
        <taxon>Weeksellaceae</taxon>
        <taxon>Chryseobacterium group</taxon>
        <taxon>Chryseobacterium</taxon>
    </lineage>
</organism>
<accession>A0A4U8WBM0</accession>
<dbReference type="Pfam" id="PF18962">
    <property type="entry name" value="Por_Secre_tail"/>
    <property type="match status" value="1"/>
</dbReference>
<dbReference type="InterPro" id="IPR026444">
    <property type="entry name" value="Secre_tail"/>
</dbReference>
<keyword evidence="1 2" id="KW-0732">Signal</keyword>
<dbReference type="SUPFAM" id="SSF52058">
    <property type="entry name" value="L domain-like"/>
    <property type="match status" value="1"/>
</dbReference>
<name>A0A4U8WBM0_9FLAO</name>